<protein>
    <submittedName>
        <fullName evidence="1">Methyltransferase domain-containing protein</fullName>
    </submittedName>
</protein>
<comment type="caution">
    <text evidence="1">The sequence shown here is derived from an EMBL/GenBank/DDBJ whole genome shotgun (WGS) entry which is preliminary data.</text>
</comment>
<keyword evidence="1" id="KW-0489">Methyltransferase</keyword>
<dbReference type="InterPro" id="IPR029063">
    <property type="entry name" value="SAM-dependent_MTases_sf"/>
</dbReference>
<accession>A0A4Q9Z3F5</accession>
<dbReference type="EMBL" id="SJPE01000009">
    <property type="protein sequence ID" value="TBX68351.1"/>
    <property type="molecule type" value="Genomic_DNA"/>
</dbReference>
<evidence type="ECO:0000313" key="1">
    <source>
        <dbReference type="EMBL" id="TBX68351.1"/>
    </source>
</evidence>
<dbReference type="CDD" id="cd02440">
    <property type="entry name" value="AdoMet_MTases"/>
    <property type="match status" value="1"/>
</dbReference>
<keyword evidence="1" id="KW-0808">Transferase</keyword>
<gene>
    <name evidence="1" type="ORF">EZL74_08550</name>
</gene>
<reference evidence="1 2" key="1">
    <citation type="submission" date="2019-02" db="EMBL/GenBank/DDBJ databases">
        <title>Flavobacterium sp. RD-2-33 isolated from forest soil.</title>
        <authorList>
            <person name="Chaudhary D.K."/>
        </authorList>
    </citation>
    <scope>NUCLEOTIDE SEQUENCE [LARGE SCALE GENOMIC DNA]</scope>
    <source>
        <strain evidence="1 2">RD-2-33</strain>
    </source>
</reference>
<evidence type="ECO:0000313" key="2">
    <source>
        <dbReference type="Proteomes" id="UP000293300"/>
    </source>
</evidence>
<dbReference type="Gene3D" id="3.40.50.150">
    <property type="entry name" value="Vaccinia Virus protein VP39"/>
    <property type="match status" value="1"/>
</dbReference>
<organism evidence="1 2">
    <name type="scientific">Flavobacterium silvisoli</name>
    <dbReference type="NCBI Taxonomy" id="2529433"/>
    <lineage>
        <taxon>Bacteria</taxon>
        <taxon>Pseudomonadati</taxon>
        <taxon>Bacteroidota</taxon>
        <taxon>Flavobacteriia</taxon>
        <taxon>Flavobacteriales</taxon>
        <taxon>Flavobacteriaceae</taxon>
        <taxon>Flavobacterium</taxon>
    </lineage>
</organism>
<dbReference type="Pfam" id="PF13489">
    <property type="entry name" value="Methyltransf_23"/>
    <property type="match status" value="1"/>
</dbReference>
<dbReference type="RefSeq" id="WP_131476195.1">
    <property type="nucleotide sequence ID" value="NZ_SJPE01000009.1"/>
</dbReference>
<dbReference type="GO" id="GO:0032259">
    <property type="term" value="P:methylation"/>
    <property type="evidence" value="ECO:0007669"/>
    <property type="project" value="UniProtKB-KW"/>
</dbReference>
<sequence>MDETLRMYWELYNELCPNELMIHKNHNLLRNFEDEFIEGPILELGCGQSSFLVEYSKKGKEIFAIDNEDFQLNLLKKRIELYAGKEAGKLHLLNITIPKKEIPKEIFSLVIMFDFLHFFTLEDCSKIIDQIASRTQKGSLIYIKAHSKSHSYFKSPNPGMHQYYKHFFSETDLSRLFDNKNFERIMISDTVQSVRSKFSRELEIKWHESVLDEHQVFDSQDREEELKSTKEESNIGYLECIYRRK</sequence>
<dbReference type="Proteomes" id="UP000293300">
    <property type="component" value="Unassembled WGS sequence"/>
</dbReference>
<dbReference type="GO" id="GO:0008168">
    <property type="term" value="F:methyltransferase activity"/>
    <property type="evidence" value="ECO:0007669"/>
    <property type="project" value="UniProtKB-KW"/>
</dbReference>
<dbReference type="OrthoDB" id="9804312at2"/>
<keyword evidence="2" id="KW-1185">Reference proteome</keyword>
<name>A0A4Q9Z3F5_9FLAO</name>
<proteinExistence type="predicted"/>
<dbReference type="AlphaFoldDB" id="A0A4Q9Z3F5"/>
<dbReference type="SUPFAM" id="SSF53335">
    <property type="entry name" value="S-adenosyl-L-methionine-dependent methyltransferases"/>
    <property type="match status" value="1"/>
</dbReference>